<dbReference type="SUPFAM" id="SSF88688">
    <property type="entry name" value="Families 57/38 glycoside transferase middle domain"/>
    <property type="match status" value="1"/>
</dbReference>
<dbReference type="InterPro" id="IPR041147">
    <property type="entry name" value="GH38_C"/>
</dbReference>
<evidence type="ECO:0000256" key="1">
    <source>
        <dbReference type="ARBA" id="ARBA00009792"/>
    </source>
</evidence>
<evidence type="ECO:0000256" key="3">
    <source>
        <dbReference type="ARBA" id="ARBA00022801"/>
    </source>
</evidence>
<dbReference type="Gene3D" id="1.20.1270.50">
    <property type="entry name" value="Glycoside hydrolase family 38, central domain"/>
    <property type="match status" value="1"/>
</dbReference>
<dbReference type="InterPro" id="IPR011682">
    <property type="entry name" value="Glyco_hydro_38_C"/>
</dbReference>
<dbReference type="GO" id="GO:0009313">
    <property type="term" value="P:oligosaccharide catabolic process"/>
    <property type="evidence" value="ECO:0007669"/>
    <property type="project" value="TreeGrafter"/>
</dbReference>
<dbReference type="InterPro" id="IPR028995">
    <property type="entry name" value="Glyco_hydro_57/38_cen_sf"/>
</dbReference>
<keyword evidence="2" id="KW-0479">Metal-binding</keyword>
<dbReference type="CDD" id="cd10789">
    <property type="entry name" value="GH38N_AMII_ER_cytosolic"/>
    <property type="match status" value="1"/>
</dbReference>
<sequence length="1038" mass="117719">MKSLTDNLCKLRDQLRSAVYMPVCQLHIDVWSTTEPLTFIQRTRGKHRILSVGETWGEQLFDCAWMRFSSKVPECDPFSLVARIDINGELCIVDALGVPLRGLTNKSSEFAPSLGKPGKDICPLDPDHIQGDRIEIWGDAGFNDLFGSLRGEGRIETAELCHVREDIRALFYDFEVLCELLDEQVSDISICEKVREQMELAAAELETGFDRVAIGRAREIIEQIFNETRSGGKLTISAVGHGHLDLAWLWPIRETKRKGARTLATALRNTERYPGYVFGCSQPQLFQWMKEDYPVLYDQIKLAVAEGRIELQGTFWVEPDCNIPNGESLIRQILYGRKFFRDEFGKIPEHCWQPDVFGYNGQLPQILSKSGHKVFMTQKLSWNAINRFPHHSFNWIGIDGSSIPTHMLAEETYNSPAAPRSVKKIRDEYAERDISNHALMVFGIGDGGGGPGEEHLERLQRLKNVGGLPAIEMRSSEAFFELWLNESHLLPEWNGELYLEKHQGTYTTQARVKRYNRLCETRLRELEFVAVVAEWLGEKAYPTDALDLIWKEVLLYQFHDVLPGSSIKRVYDECNPRYETLLKQIEELTVDTYNAILETTNLPGGNIAFNALNWRREEWIKQDGYWYFASLPSMGWAQLIPIDNAGYEKLICSTDRLENACLRVDFNANGTIRSIFNKATCLETIGTNTNANEFRIIPDYGDAWDFDVESESNNVWKYLEETVVVPELESSCAWIDGPRGIVEQTYRYGESTIWQCIHLDSGSHQLVFNTKVNWQEKATMLRVAFPANIVSDTARFEIPFGSVHRSALDDSMVDKAQLEVPAQQWVDLSDQKGGVALFNDCKYGFRVKGQVIDMCLIRSVPHPKCAVIEVGDSGNTKSPDESIYTDIGEHEFSYALMPHNGKLDEATLTQYARALNSPIRVVKNKVGSTTSSAVEESFVSIEGHGVELSTCKKAEDGDGVIIRLVNLNPTNTEIAFSTALPFKHITEVDLTEEKNLAELDVKDGKVSLMFDAFEIKTLLLKKWRPEFDGWINEKKADS</sequence>
<dbReference type="Gene3D" id="3.20.110.10">
    <property type="entry name" value="Glycoside hydrolase 38, N terminal domain"/>
    <property type="match status" value="1"/>
</dbReference>
<dbReference type="InterPro" id="IPR000602">
    <property type="entry name" value="Glyco_hydro_38_N"/>
</dbReference>
<reference evidence="6 7" key="1">
    <citation type="submission" date="2023-10" db="EMBL/GenBank/DDBJ databases">
        <title>Rubellicoccus peritrichatus gen. nov., sp. nov., isolated from an algae of coral reef tank.</title>
        <authorList>
            <person name="Luo J."/>
        </authorList>
    </citation>
    <scope>NUCLEOTIDE SEQUENCE [LARGE SCALE GENOMIC DNA]</scope>
    <source>
        <strain evidence="6 7">CR14</strain>
    </source>
</reference>
<dbReference type="SUPFAM" id="SSF74650">
    <property type="entry name" value="Galactose mutarotase-like"/>
    <property type="match status" value="1"/>
</dbReference>
<dbReference type="InterPro" id="IPR027291">
    <property type="entry name" value="Glyco_hydro_38_N_sf"/>
</dbReference>
<dbReference type="Pfam" id="PF22907">
    <property type="entry name" value="Ams1-like_1st"/>
    <property type="match status" value="1"/>
</dbReference>
<dbReference type="SMART" id="SM00872">
    <property type="entry name" value="Alpha-mann_mid"/>
    <property type="match status" value="1"/>
</dbReference>
<dbReference type="InterPro" id="IPR054723">
    <property type="entry name" value="Ams1-like_N"/>
</dbReference>
<dbReference type="Pfam" id="PF09261">
    <property type="entry name" value="Alpha-mann_mid"/>
    <property type="match status" value="1"/>
</dbReference>
<dbReference type="GO" id="GO:0006013">
    <property type="term" value="P:mannose metabolic process"/>
    <property type="evidence" value="ECO:0007669"/>
    <property type="project" value="InterPro"/>
</dbReference>
<dbReference type="FunFam" id="1.20.1270.50:FF:000004">
    <property type="entry name" value="alpha-mannosidase 2C1 isoform X1"/>
    <property type="match status" value="1"/>
</dbReference>
<protein>
    <submittedName>
        <fullName evidence="6">Glycoside hydrolase family 38 C-terminal domain-containing protein</fullName>
    </submittedName>
</protein>
<dbReference type="Proteomes" id="UP001304300">
    <property type="component" value="Chromosome"/>
</dbReference>
<dbReference type="KEGG" id="puo:RZN69_13070"/>
<keyword evidence="7" id="KW-1185">Reference proteome</keyword>
<dbReference type="Pfam" id="PF07748">
    <property type="entry name" value="Glyco_hydro_38C"/>
    <property type="match status" value="1"/>
</dbReference>
<dbReference type="Gene3D" id="2.60.40.2220">
    <property type="match status" value="1"/>
</dbReference>
<accession>A0AAQ3QPW5</accession>
<dbReference type="AlphaFoldDB" id="A0AAQ3QPW5"/>
<evidence type="ECO:0000259" key="5">
    <source>
        <dbReference type="SMART" id="SM00872"/>
    </source>
</evidence>
<name>A0AAQ3QPW5_9BACT</name>
<keyword evidence="3 6" id="KW-0378">Hydrolase</keyword>
<dbReference type="InterPro" id="IPR015341">
    <property type="entry name" value="Glyco_hydro_38_cen"/>
</dbReference>
<dbReference type="InterPro" id="IPR037094">
    <property type="entry name" value="Glyco_hydro_38_cen_sf"/>
</dbReference>
<evidence type="ECO:0000256" key="2">
    <source>
        <dbReference type="ARBA" id="ARBA00022723"/>
    </source>
</evidence>
<dbReference type="Pfam" id="PF17677">
    <property type="entry name" value="Glyco_hydro38C2"/>
    <property type="match status" value="1"/>
</dbReference>
<organism evidence="6 7">
    <name type="scientific">Rubellicoccus peritrichatus</name>
    <dbReference type="NCBI Taxonomy" id="3080537"/>
    <lineage>
        <taxon>Bacteria</taxon>
        <taxon>Pseudomonadati</taxon>
        <taxon>Verrucomicrobiota</taxon>
        <taxon>Opitutia</taxon>
        <taxon>Puniceicoccales</taxon>
        <taxon>Cerasicoccaceae</taxon>
        <taxon>Rubellicoccus</taxon>
    </lineage>
</organism>
<dbReference type="InterPro" id="IPR011330">
    <property type="entry name" value="Glyco_hydro/deAcase_b/a-brl"/>
</dbReference>
<dbReference type="GO" id="GO:0046872">
    <property type="term" value="F:metal ion binding"/>
    <property type="evidence" value="ECO:0007669"/>
    <property type="project" value="UniProtKB-KW"/>
</dbReference>
<dbReference type="EMBL" id="CP136920">
    <property type="protein sequence ID" value="WOO39548.1"/>
    <property type="molecule type" value="Genomic_DNA"/>
</dbReference>
<dbReference type="Gene3D" id="2.70.98.30">
    <property type="entry name" value="Golgi alpha-mannosidase II, domain 4"/>
    <property type="match status" value="1"/>
</dbReference>
<dbReference type="PANTHER" id="PTHR46017">
    <property type="entry name" value="ALPHA-MANNOSIDASE 2C1"/>
    <property type="match status" value="1"/>
</dbReference>
<feature type="domain" description="Glycoside hydrolase family 38 central" evidence="5">
    <location>
        <begin position="500"/>
        <end position="578"/>
    </location>
</feature>
<comment type="similarity">
    <text evidence="1">Belongs to the glycosyl hydrolase 38 family.</text>
</comment>
<gene>
    <name evidence="6" type="ORF">RZN69_13070</name>
</gene>
<dbReference type="SUPFAM" id="SSF88713">
    <property type="entry name" value="Glycoside hydrolase/deacetylase"/>
    <property type="match status" value="1"/>
</dbReference>
<evidence type="ECO:0000313" key="6">
    <source>
        <dbReference type="EMBL" id="WOO39548.1"/>
    </source>
</evidence>
<dbReference type="Pfam" id="PF01074">
    <property type="entry name" value="Glyco_hydro_38N"/>
    <property type="match status" value="1"/>
</dbReference>
<proteinExistence type="inferred from homology"/>
<dbReference type="PANTHER" id="PTHR46017:SF1">
    <property type="entry name" value="ALPHA-MANNOSIDASE 2C1"/>
    <property type="match status" value="1"/>
</dbReference>
<dbReference type="FunFam" id="3.20.110.10:FF:000002">
    <property type="entry name" value="alpha-mannosidase 2C1 isoform X1"/>
    <property type="match status" value="1"/>
</dbReference>
<dbReference type="GO" id="GO:0004559">
    <property type="term" value="F:alpha-mannosidase activity"/>
    <property type="evidence" value="ECO:0007669"/>
    <property type="project" value="InterPro"/>
</dbReference>
<keyword evidence="4" id="KW-0326">Glycosidase</keyword>
<dbReference type="RefSeq" id="WP_317831482.1">
    <property type="nucleotide sequence ID" value="NZ_CP136920.1"/>
</dbReference>
<dbReference type="InterPro" id="IPR011013">
    <property type="entry name" value="Gal_mutarotase_sf_dom"/>
</dbReference>
<evidence type="ECO:0000256" key="4">
    <source>
        <dbReference type="ARBA" id="ARBA00023295"/>
    </source>
</evidence>
<evidence type="ECO:0000313" key="7">
    <source>
        <dbReference type="Proteomes" id="UP001304300"/>
    </source>
</evidence>
<dbReference type="GO" id="GO:0030246">
    <property type="term" value="F:carbohydrate binding"/>
    <property type="evidence" value="ECO:0007669"/>
    <property type="project" value="InterPro"/>
</dbReference>